<dbReference type="Proteomes" id="UP001485043">
    <property type="component" value="Unassembled WGS sequence"/>
</dbReference>
<dbReference type="InterPro" id="IPR029058">
    <property type="entry name" value="AB_hydrolase_fold"/>
</dbReference>
<protein>
    <recommendedName>
        <fullName evidence="1">Dienelactone hydrolase domain-containing protein</fullName>
    </recommendedName>
</protein>
<dbReference type="PANTHER" id="PTHR17630:SF44">
    <property type="entry name" value="PROTEIN AIM2"/>
    <property type="match status" value="1"/>
</dbReference>
<proteinExistence type="predicted"/>
<evidence type="ECO:0000313" key="2">
    <source>
        <dbReference type="EMBL" id="KAK9836066.1"/>
    </source>
</evidence>
<accession>A0AAW1RSC9</accession>
<dbReference type="SUPFAM" id="SSF53474">
    <property type="entry name" value="alpha/beta-Hydrolases"/>
    <property type="match status" value="1"/>
</dbReference>
<reference evidence="2 3" key="1">
    <citation type="journal article" date="2024" name="Nat. Commun.">
        <title>Phylogenomics reveals the evolutionary origins of lichenization in chlorophyte algae.</title>
        <authorList>
            <person name="Puginier C."/>
            <person name="Libourel C."/>
            <person name="Otte J."/>
            <person name="Skaloud P."/>
            <person name="Haon M."/>
            <person name="Grisel S."/>
            <person name="Petersen M."/>
            <person name="Berrin J.G."/>
            <person name="Delaux P.M."/>
            <person name="Dal Grande F."/>
            <person name="Keller J."/>
        </authorList>
    </citation>
    <scope>NUCLEOTIDE SEQUENCE [LARGE SCALE GENOMIC DNA]</scope>
    <source>
        <strain evidence="2 3">SAG 2523</strain>
    </source>
</reference>
<evidence type="ECO:0000313" key="3">
    <source>
        <dbReference type="Proteomes" id="UP001485043"/>
    </source>
</evidence>
<dbReference type="AlphaFoldDB" id="A0AAW1RSC9"/>
<dbReference type="EMBL" id="JALJOV010002035">
    <property type="protein sequence ID" value="KAK9836066.1"/>
    <property type="molecule type" value="Genomic_DNA"/>
</dbReference>
<dbReference type="PANTHER" id="PTHR17630">
    <property type="entry name" value="DIENELACTONE HYDROLASE"/>
    <property type="match status" value="1"/>
</dbReference>
<feature type="domain" description="Dienelactone hydrolase" evidence="1">
    <location>
        <begin position="28"/>
        <end position="247"/>
    </location>
</feature>
<sequence>MAEFKQCCDPGTVWEGTPTGEEVTLGGLDTYLATPPLCQTPKGGVLVITDVFSWEAKNVRLFADRVAKAGYVAVCPDYFHGEVLTKERYTSKDFSISEWICRYPQEQVMSESESVLADLKTSHGIDNVGAIGFCWGGLYALKLNASSAVKAAVLNHCSLLAYNMEVLDQIAHPVLFQCSDNDSQIPTELRHKIEEKLHALPFNRSCLLKFYPGQEHGWTMRGDDKDASVQWAAEEAFEAALFFFNTHLKAASA</sequence>
<dbReference type="Pfam" id="PF01738">
    <property type="entry name" value="DLH"/>
    <property type="match status" value="1"/>
</dbReference>
<keyword evidence="3" id="KW-1185">Reference proteome</keyword>
<dbReference type="GO" id="GO:0016787">
    <property type="term" value="F:hydrolase activity"/>
    <property type="evidence" value="ECO:0007669"/>
    <property type="project" value="InterPro"/>
</dbReference>
<comment type="caution">
    <text evidence="2">The sequence shown here is derived from an EMBL/GenBank/DDBJ whole genome shotgun (WGS) entry which is preliminary data.</text>
</comment>
<name>A0AAW1RSC9_9CHLO</name>
<dbReference type="InterPro" id="IPR002925">
    <property type="entry name" value="Dienelactn_hydro"/>
</dbReference>
<gene>
    <name evidence="2" type="ORF">WJX84_008958</name>
</gene>
<evidence type="ECO:0000259" key="1">
    <source>
        <dbReference type="Pfam" id="PF01738"/>
    </source>
</evidence>
<dbReference type="Gene3D" id="3.40.50.1820">
    <property type="entry name" value="alpha/beta hydrolase"/>
    <property type="match status" value="1"/>
</dbReference>
<organism evidence="2 3">
    <name type="scientific">Apatococcus fuscideae</name>
    <dbReference type="NCBI Taxonomy" id="2026836"/>
    <lineage>
        <taxon>Eukaryota</taxon>
        <taxon>Viridiplantae</taxon>
        <taxon>Chlorophyta</taxon>
        <taxon>core chlorophytes</taxon>
        <taxon>Trebouxiophyceae</taxon>
        <taxon>Chlorellales</taxon>
        <taxon>Chlorellaceae</taxon>
        <taxon>Apatococcus</taxon>
    </lineage>
</organism>